<dbReference type="InterPro" id="IPR037682">
    <property type="entry name" value="TonB_C"/>
</dbReference>
<protein>
    <submittedName>
        <fullName evidence="3">Energy transducer TonB</fullName>
    </submittedName>
</protein>
<dbReference type="Proteomes" id="UP001620460">
    <property type="component" value="Unassembled WGS sequence"/>
</dbReference>
<accession>A0ABW8JVA1</accession>
<feature type="chain" id="PRO_5046048989" evidence="1">
    <location>
        <begin position="25"/>
        <end position="145"/>
    </location>
</feature>
<evidence type="ECO:0000313" key="4">
    <source>
        <dbReference type="Proteomes" id="UP001620460"/>
    </source>
</evidence>
<reference evidence="3 4" key="1">
    <citation type="submission" date="2020-10" db="EMBL/GenBank/DDBJ databases">
        <title>Phylogeny of dyella-like bacteria.</title>
        <authorList>
            <person name="Fu J."/>
        </authorList>
    </citation>
    <scope>NUCLEOTIDE SEQUENCE [LARGE SCALE GENOMIC DNA]</scope>
    <source>
        <strain evidence="3 4">Gsoil3046</strain>
    </source>
</reference>
<sequence length="145" mass="15558">MNTLFRVQLPICLLALAAAFPAVAQNRRLPPERLNAYWILLNQHVGVDVPNSGRNLYKPGCVAVTYTVGSDGLPRDVKAVKVVPDSDLGKVAESAVKNFTYGPSLTNRAGEPIDTYYVIPFNGPSDKAGQQALMAPCQLPGYDAG</sequence>
<name>A0ABW8JVA1_9GAMM</name>
<dbReference type="EMBL" id="JADIKM010000002">
    <property type="protein sequence ID" value="MFK2904180.1"/>
    <property type="molecule type" value="Genomic_DNA"/>
</dbReference>
<comment type="caution">
    <text evidence="3">The sequence shown here is derived from an EMBL/GenBank/DDBJ whole genome shotgun (WGS) entry which is preliminary data.</text>
</comment>
<feature type="domain" description="TonB C-terminal" evidence="2">
    <location>
        <begin position="58"/>
        <end position="122"/>
    </location>
</feature>
<keyword evidence="4" id="KW-1185">Reference proteome</keyword>
<evidence type="ECO:0000313" key="3">
    <source>
        <dbReference type="EMBL" id="MFK2904180.1"/>
    </source>
</evidence>
<dbReference type="Pfam" id="PF03544">
    <property type="entry name" value="TonB_C"/>
    <property type="match status" value="1"/>
</dbReference>
<keyword evidence="1" id="KW-0732">Signal</keyword>
<organism evidence="3 4">
    <name type="scientific">Dyella ginsengisoli</name>
    <dbReference type="NCBI Taxonomy" id="363848"/>
    <lineage>
        <taxon>Bacteria</taxon>
        <taxon>Pseudomonadati</taxon>
        <taxon>Pseudomonadota</taxon>
        <taxon>Gammaproteobacteria</taxon>
        <taxon>Lysobacterales</taxon>
        <taxon>Rhodanobacteraceae</taxon>
        <taxon>Dyella</taxon>
    </lineage>
</organism>
<evidence type="ECO:0000259" key="2">
    <source>
        <dbReference type="Pfam" id="PF03544"/>
    </source>
</evidence>
<dbReference type="RefSeq" id="WP_404632414.1">
    <property type="nucleotide sequence ID" value="NZ_JADIKM010000002.1"/>
</dbReference>
<evidence type="ECO:0000256" key="1">
    <source>
        <dbReference type="SAM" id="SignalP"/>
    </source>
</evidence>
<proteinExistence type="predicted"/>
<dbReference type="SUPFAM" id="SSF74653">
    <property type="entry name" value="TolA/TonB C-terminal domain"/>
    <property type="match status" value="1"/>
</dbReference>
<dbReference type="Gene3D" id="3.30.1150.10">
    <property type="match status" value="1"/>
</dbReference>
<feature type="signal peptide" evidence="1">
    <location>
        <begin position="1"/>
        <end position="24"/>
    </location>
</feature>
<gene>
    <name evidence="3" type="ORF">ISP17_09390</name>
</gene>